<dbReference type="Gene3D" id="3.40.640.10">
    <property type="entry name" value="Type I PLP-dependent aspartate aminotransferase-like (Major domain)"/>
    <property type="match status" value="1"/>
</dbReference>
<evidence type="ECO:0000256" key="5">
    <source>
        <dbReference type="ARBA" id="ARBA00048780"/>
    </source>
</evidence>
<keyword evidence="2 7" id="KW-0663">Pyridoxal phosphate</keyword>
<dbReference type="FunFam" id="3.40.640.10:FF:000046">
    <property type="entry name" value="Cystathionine gamma-lyase"/>
    <property type="match status" value="1"/>
</dbReference>
<evidence type="ECO:0000313" key="10">
    <source>
        <dbReference type="Proteomes" id="UP000305238"/>
    </source>
</evidence>
<evidence type="ECO:0000256" key="4">
    <source>
        <dbReference type="ARBA" id="ARBA00047199"/>
    </source>
</evidence>
<dbReference type="InterPro" id="IPR015424">
    <property type="entry name" value="PyrdxlP-dep_Trfase"/>
</dbReference>
<proteinExistence type="inferred from homology"/>
<dbReference type="GO" id="GO:0005737">
    <property type="term" value="C:cytoplasm"/>
    <property type="evidence" value="ECO:0007669"/>
    <property type="project" value="TreeGrafter"/>
</dbReference>
<dbReference type="Gene3D" id="3.90.1150.10">
    <property type="entry name" value="Aspartate Aminotransferase, domain 1"/>
    <property type="match status" value="1"/>
</dbReference>
<evidence type="ECO:0000256" key="8">
    <source>
        <dbReference type="RuleBase" id="RU362118"/>
    </source>
</evidence>
<dbReference type="GO" id="GO:0047982">
    <property type="term" value="F:homocysteine desulfhydrase activity"/>
    <property type="evidence" value="ECO:0007669"/>
    <property type="project" value="UniProtKB-EC"/>
</dbReference>
<organism evidence="9 10">
    <name type="scientific">Actinomadura geliboluensis</name>
    <dbReference type="NCBI Taxonomy" id="882440"/>
    <lineage>
        <taxon>Bacteria</taxon>
        <taxon>Bacillati</taxon>
        <taxon>Actinomycetota</taxon>
        <taxon>Actinomycetes</taxon>
        <taxon>Streptosporangiales</taxon>
        <taxon>Thermomonosporaceae</taxon>
        <taxon>Actinomadura</taxon>
    </lineage>
</organism>
<dbReference type="PANTHER" id="PTHR11808">
    <property type="entry name" value="TRANS-SULFURATION ENZYME FAMILY MEMBER"/>
    <property type="match status" value="1"/>
</dbReference>
<dbReference type="AlphaFoldDB" id="A0A5S4GQU2"/>
<dbReference type="Pfam" id="PF01053">
    <property type="entry name" value="Cys_Met_Meta_PP"/>
    <property type="match status" value="1"/>
</dbReference>
<dbReference type="GO" id="GO:0019346">
    <property type="term" value="P:transsulfuration"/>
    <property type="evidence" value="ECO:0007669"/>
    <property type="project" value="InterPro"/>
</dbReference>
<dbReference type="InterPro" id="IPR015421">
    <property type="entry name" value="PyrdxlP-dep_Trfase_major"/>
</dbReference>
<evidence type="ECO:0000256" key="7">
    <source>
        <dbReference type="PIRSR" id="PIRSR001434-2"/>
    </source>
</evidence>
<evidence type="ECO:0000313" key="9">
    <source>
        <dbReference type="EMBL" id="TMR35326.1"/>
    </source>
</evidence>
<dbReference type="GO" id="GO:0030170">
    <property type="term" value="F:pyridoxal phosphate binding"/>
    <property type="evidence" value="ECO:0007669"/>
    <property type="project" value="InterPro"/>
</dbReference>
<dbReference type="InterPro" id="IPR000277">
    <property type="entry name" value="Cys/Met-Metab_PyrdxlP-dep_enz"/>
</dbReference>
<sequence>MRFDTRLVHAGHEPDPATGALVPPIHLAVTYERRVQDPPRYFYSRGENPTRERLERCLASLEGARHAAAFSSGQAAAVAALALLEPGRTLLACDDVYGGSHELFAMRAERDGVKVRYADLSDPGALGAALGDDVGLVWIETPTNPLLKVVDLEAVCGAARAAGIPTVVDNTFAGPALQQPLRHGADVTLYSTTKGIAGHSDVIGGALVTDDADLHRRFTADRTVTGGVPSPFDCYLVHRGVQTLALRTARQAANAAAIAAALDGHERVGTVRYPGLAAHPQHAVAARQMAAPGTIVSFDYLGDPAAFMDRLRLFGCAVSLGGVRSLVEVPAAMTHARVPRAARLRLGVTDRLVRISAGIEDPADLLDDLRTAL</sequence>
<reference evidence="9 10" key="1">
    <citation type="submission" date="2019-05" db="EMBL/GenBank/DDBJ databases">
        <title>Draft genome sequence of Actinomadura geliboluensis A8036.</title>
        <authorList>
            <person name="Saricaoglu S."/>
            <person name="Isik K."/>
        </authorList>
    </citation>
    <scope>NUCLEOTIDE SEQUENCE [LARGE SCALE GENOMIC DNA]</scope>
    <source>
        <strain evidence="9 10">A8036</strain>
    </source>
</reference>
<dbReference type="EC" id="4.4.1.2" evidence="3"/>
<comment type="caution">
    <text evidence="9">The sequence shown here is derived from an EMBL/GenBank/DDBJ whole genome shotgun (WGS) entry which is preliminary data.</text>
</comment>
<dbReference type="RefSeq" id="WP_138638605.1">
    <property type="nucleotide sequence ID" value="NZ_VCKZ01000180.1"/>
</dbReference>
<comment type="cofactor">
    <cofactor evidence="1 8">
        <name>pyridoxal 5'-phosphate</name>
        <dbReference type="ChEBI" id="CHEBI:597326"/>
    </cofactor>
</comment>
<evidence type="ECO:0000256" key="6">
    <source>
        <dbReference type="ARBA" id="ARBA00052699"/>
    </source>
</evidence>
<evidence type="ECO:0000256" key="3">
    <source>
        <dbReference type="ARBA" id="ARBA00047175"/>
    </source>
</evidence>
<dbReference type="SUPFAM" id="SSF53383">
    <property type="entry name" value="PLP-dependent transferases"/>
    <property type="match status" value="1"/>
</dbReference>
<comment type="catalytic activity">
    <reaction evidence="5">
        <text>L-homocysteine + H2O = 2-oxobutanoate + hydrogen sulfide + NH4(+) + H(+)</text>
        <dbReference type="Rhea" id="RHEA:14501"/>
        <dbReference type="ChEBI" id="CHEBI:15377"/>
        <dbReference type="ChEBI" id="CHEBI:15378"/>
        <dbReference type="ChEBI" id="CHEBI:16763"/>
        <dbReference type="ChEBI" id="CHEBI:28938"/>
        <dbReference type="ChEBI" id="CHEBI:29919"/>
        <dbReference type="ChEBI" id="CHEBI:58199"/>
        <dbReference type="EC" id="4.4.1.2"/>
    </reaction>
    <physiologicalReaction direction="left-to-right" evidence="5">
        <dbReference type="Rhea" id="RHEA:14502"/>
    </physiologicalReaction>
</comment>
<dbReference type="GO" id="GO:0018826">
    <property type="term" value="F:methionine gamma-lyase activity"/>
    <property type="evidence" value="ECO:0007669"/>
    <property type="project" value="UniProtKB-EC"/>
</dbReference>
<protein>
    <recommendedName>
        <fullName evidence="3">homocysteine desulfhydrase</fullName>
        <ecNumber evidence="3">4.4.1.2</ecNumber>
    </recommendedName>
    <alternativeName>
        <fullName evidence="4">Homocysteine desulfhydrase</fullName>
    </alternativeName>
</protein>
<dbReference type="GO" id="GO:0016740">
    <property type="term" value="F:transferase activity"/>
    <property type="evidence" value="ECO:0007669"/>
    <property type="project" value="UniProtKB-KW"/>
</dbReference>
<name>A0A5S4GQU2_9ACTN</name>
<comment type="catalytic activity">
    <reaction evidence="6">
        <text>L-methionine + H2O = methanethiol + 2-oxobutanoate + NH4(+)</text>
        <dbReference type="Rhea" id="RHEA:23800"/>
        <dbReference type="ChEBI" id="CHEBI:15377"/>
        <dbReference type="ChEBI" id="CHEBI:16007"/>
        <dbReference type="ChEBI" id="CHEBI:16763"/>
        <dbReference type="ChEBI" id="CHEBI:28938"/>
        <dbReference type="ChEBI" id="CHEBI:57844"/>
        <dbReference type="EC" id="4.4.1.11"/>
    </reaction>
    <physiologicalReaction direction="left-to-right" evidence="6">
        <dbReference type="Rhea" id="RHEA:23801"/>
    </physiologicalReaction>
</comment>
<dbReference type="CDD" id="cd00614">
    <property type="entry name" value="CGS_like"/>
    <property type="match status" value="1"/>
</dbReference>
<keyword evidence="10" id="KW-1185">Reference proteome</keyword>
<accession>A0A5S4GQU2</accession>
<keyword evidence="9" id="KW-0808">Transferase</keyword>
<feature type="modified residue" description="N6-(pyridoxal phosphate)lysine" evidence="7">
    <location>
        <position position="194"/>
    </location>
</feature>
<dbReference type="Proteomes" id="UP000305238">
    <property type="component" value="Unassembled WGS sequence"/>
</dbReference>
<comment type="similarity">
    <text evidence="8">Belongs to the trans-sulfuration enzymes family.</text>
</comment>
<dbReference type="OrthoDB" id="4966611at2"/>
<evidence type="ECO:0000256" key="2">
    <source>
        <dbReference type="ARBA" id="ARBA00022898"/>
    </source>
</evidence>
<dbReference type="EMBL" id="VCKZ01000180">
    <property type="protein sequence ID" value="TMR35326.1"/>
    <property type="molecule type" value="Genomic_DNA"/>
</dbReference>
<gene>
    <name evidence="9" type="ORF">ETD96_23320</name>
</gene>
<evidence type="ECO:0000256" key="1">
    <source>
        <dbReference type="ARBA" id="ARBA00001933"/>
    </source>
</evidence>
<dbReference type="InterPro" id="IPR015422">
    <property type="entry name" value="PyrdxlP-dep_Trfase_small"/>
</dbReference>
<dbReference type="PIRSF" id="PIRSF001434">
    <property type="entry name" value="CGS"/>
    <property type="match status" value="1"/>
</dbReference>
<dbReference type="PANTHER" id="PTHR11808:SF35">
    <property type="entry name" value="CYSTATHIONINE GAMMA-SYNTHASE (AFU_ORTHOLOGUE AFUA_7G01590)"/>
    <property type="match status" value="1"/>
</dbReference>